<dbReference type="Gene3D" id="3.30.70.100">
    <property type="match status" value="1"/>
</dbReference>
<name>A0A6P0UAH0_9FLAO</name>
<dbReference type="SMART" id="SM00886">
    <property type="entry name" value="Dabb"/>
    <property type="match status" value="1"/>
</dbReference>
<dbReference type="Pfam" id="PF07876">
    <property type="entry name" value="Dabb"/>
    <property type="match status" value="1"/>
</dbReference>
<evidence type="ECO:0000259" key="2">
    <source>
        <dbReference type="PROSITE" id="PS51502"/>
    </source>
</evidence>
<protein>
    <submittedName>
        <fullName evidence="3">Dabb family protein</fullName>
    </submittedName>
</protein>
<accession>A0A6P0UAH0</accession>
<evidence type="ECO:0000256" key="1">
    <source>
        <dbReference type="SAM" id="SignalP"/>
    </source>
</evidence>
<feature type="domain" description="Stress-response A/B barrel" evidence="2">
    <location>
        <begin position="31"/>
        <end position="127"/>
    </location>
</feature>
<feature type="signal peptide" evidence="1">
    <location>
        <begin position="1"/>
        <end position="24"/>
    </location>
</feature>
<gene>
    <name evidence="3" type="ORF">GWK09_03525</name>
</gene>
<keyword evidence="1" id="KW-0732">Signal</keyword>
<comment type="caution">
    <text evidence="3">The sequence shown here is derived from an EMBL/GenBank/DDBJ whole genome shotgun (WGS) entry which is preliminary data.</text>
</comment>
<feature type="chain" id="PRO_5027107956" evidence="1">
    <location>
        <begin position="25"/>
        <end position="133"/>
    </location>
</feature>
<proteinExistence type="predicted"/>
<dbReference type="PROSITE" id="PS51502">
    <property type="entry name" value="S_R_A_B_BARREL"/>
    <property type="match status" value="1"/>
</dbReference>
<organism evidence="3 4">
    <name type="scientific">Muriicola jejuensis</name>
    <dbReference type="NCBI Taxonomy" id="504488"/>
    <lineage>
        <taxon>Bacteria</taxon>
        <taxon>Pseudomonadati</taxon>
        <taxon>Bacteroidota</taxon>
        <taxon>Flavobacteriia</taxon>
        <taxon>Flavobacteriales</taxon>
        <taxon>Flavobacteriaceae</taxon>
        <taxon>Muriicola</taxon>
    </lineage>
</organism>
<reference evidence="3 4" key="1">
    <citation type="submission" date="2020-01" db="EMBL/GenBank/DDBJ databases">
        <title>Muriicola jejuensis KCTC 22299.</title>
        <authorList>
            <person name="Wang G."/>
        </authorList>
    </citation>
    <scope>NUCLEOTIDE SEQUENCE [LARGE SCALE GENOMIC DNA]</scope>
    <source>
        <strain evidence="3 4">KCTC 22299</strain>
    </source>
</reference>
<dbReference type="PROSITE" id="PS51257">
    <property type="entry name" value="PROKAR_LIPOPROTEIN"/>
    <property type="match status" value="1"/>
</dbReference>
<dbReference type="AlphaFoldDB" id="A0A6P0UAH0"/>
<dbReference type="SUPFAM" id="SSF54909">
    <property type="entry name" value="Dimeric alpha+beta barrel"/>
    <property type="match status" value="1"/>
</dbReference>
<evidence type="ECO:0000313" key="3">
    <source>
        <dbReference type="EMBL" id="NER09572.1"/>
    </source>
</evidence>
<dbReference type="Proteomes" id="UP000468443">
    <property type="component" value="Unassembled WGS sequence"/>
</dbReference>
<dbReference type="InterPro" id="IPR011008">
    <property type="entry name" value="Dimeric_a/b-barrel"/>
</dbReference>
<dbReference type="RefSeq" id="WP_163691620.1">
    <property type="nucleotide sequence ID" value="NZ_FXTW01000001.1"/>
</dbReference>
<dbReference type="EMBL" id="JAABOP010000001">
    <property type="protein sequence ID" value="NER09572.1"/>
    <property type="molecule type" value="Genomic_DNA"/>
</dbReference>
<dbReference type="InterPro" id="IPR013097">
    <property type="entry name" value="Dabb"/>
</dbReference>
<evidence type="ECO:0000313" key="4">
    <source>
        <dbReference type="Proteomes" id="UP000468443"/>
    </source>
</evidence>
<keyword evidence="4" id="KW-1185">Reference proteome</keyword>
<sequence length="133" mass="15027">MKKVLLLFAALTVVISCKESTNSAADFDPAFVHSVYIWLKNPDSADDREAFEASMEKFMSGTLYAKTKFLGTPPRATREIVDDTYTYNLIVTFASAEDQDSYQTEKSHLDFIKESNHLWDKIVIYDALGLPSD</sequence>